<dbReference type="InterPro" id="IPR005094">
    <property type="entry name" value="Endonuclease_MobA/VirD2"/>
</dbReference>
<evidence type="ECO:0000259" key="2">
    <source>
        <dbReference type="Pfam" id="PF03432"/>
    </source>
</evidence>
<evidence type="ECO:0000256" key="1">
    <source>
        <dbReference type="SAM" id="MobiDB-lite"/>
    </source>
</evidence>
<name>A0AAJ5C1Z9_9SPHI</name>
<evidence type="ECO:0000313" key="4">
    <source>
        <dbReference type="Proteomes" id="UP000215355"/>
    </source>
</evidence>
<sequence length="362" mass="40859">MVALTHDLADVSRIIAYHENKVSSGIAECLLAANMPLSSVDLSSRQKKWYMVNRCTLNANIKLPCLHAILGFHPLDGRLSNAQFSEIAERYMDLIGFGHQPFLVYRHTDTFHPHLHIVSTNIRSDGSQIYTHRLGQRLSFPAAKRLEDDFGLVSAMGYARDQQERPLPRKELLQAGQPLTKALRDILLYLQETYSFSDLQEWNALLRPFNILALSPRDCPGEAKKGLIYYMTDKCQRAISKGIPGSHLSPGLRSPNPYSLKDSPGALTSRSRIRTILQRELENSGNRENSLADRLRRQGIELVESPGKPKGPCEIVVVDHLMRCALHENRLGLDISALRMGQREESTSVKKHKVPTHWSLKL</sequence>
<accession>A0AAJ5C1Z9</accession>
<dbReference type="Pfam" id="PF03432">
    <property type="entry name" value="Relaxase"/>
    <property type="match status" value="1"/>
</dbReference>
<reference evidence="3 4" key="1">
    <citation type="submission" date="2017-06" db="EMBL/GenBank/DDBJ databases">
        <authorList>
            <consortium name="Pathogen Informatics"/>
        </authorList>
    </citation>
    <scope>NUCLEOTIDE SEQUENCE [LARGE SCALE GENOMIC DNA]</scope>
    <source>
        <strain evidence="3 4">NCTC12149</strain>
    </source>
</reference>
<dbReference type="KEGG" id="smiz:4412673_03762"/>
<dbReference type="Proteomes" id="UP000215355">
    <property type="component" value="Chromosome 1"/>
</dbReference>
<protein>
    <submittedName>
        <fullName evidence="3">Relaxase/Mobilisation nuclease domain</fullName>
    </submittedName>
</protein>
<gene>
    <name evidence="3" type="ORF">SAMEA4412673_03762</name>
</gene>
<evidence type="ECO:0000313" key="3">
    <source>
        <dbReference type="EMBL" id="SNV62031.1"/>
    </source>
</evidence>
<dbReference type="EMBL" id="LT906468">
    <property type="protein sequence ID" value="SNV62031.1"/>
    <property type="molecule type" value="Genomic_DNA"/>
</dbReference>
<feature type="domain" description="MobA/VirD2-like nuclease" evidence="2">
    <location>
        <begin position="46"/>
        <end position="152"/>
    </location>
</feature>
<feature type="region of interest" description="Disordered" evidence="1">
    <location>
        <begin position="246"/>
        <end position="266"/>
    </location>
</feature>
<proteinExistence type="predicted"/>
<dbReference type="AlphaFoldDB" id="A0AAJ5C1Z9"/>
<organism evidence="3 4">
    <name type="scientific">Sphingobacterium mizutaii</name>
    <dbReference type="NCBI Taxonomy" id="1010"/>
    <lineage>
        <taxon>Bacteria</taxon>
        <taxon>Pseudomonadati</taxon>
        <taxon>Bacteroidota</taxon>
        <taxon>Sphingobacteriia</taxon>
        <taxon>Sphingobacteriales</taxon>
        <taxon>Sphingobacteriaceae</taxon>
        <taxon>Sphingobacterium</taxon>
    </lineage>
</organism>
<dbReference type="RefSeq" id="WP_157739570.1">
    <property type="nucleotide sequence ID" value="NZ_FNGK01000004.1"/>
</dbReference>